<dbReference type="Gene3D" id="2.40.10.10">
    <property type="entry name" value="Trypsin-like serine proteases"/>
    <property type="match status" value="1"/>
</dbReference>
<dbReference type="SUPFAM" id="SSF50494">
    <property type="entry name" value="Trypsin-like serine proteases"/>
    <property type="match status" value="1"/>
</dbReference>
<dbReference type="EMBL" id="CP020946">
    <property type="protein sequence ID" value="ASD64199.1"/>
    <property type="molecule type" value="Genomic_DNA"/>
</dbReference>
<dbReference type="InterPro" id="IPR018114">
    <property type="entry name" value="TRYPSIN_HIS"/>
</dbReference>
<dbReference type="Pfam" id="PF00089">
    <property type="entry name" value="Trypsin"/>
    <property type="match status" value="1"/>
</dbReference>
<dbReference type="RefSeq" id="WP_088565678.1">
    <property type="nucleotide sequence ID" value="NZ_CP020946.1"/>
</dbReference>
<dbReference type="InterPro" id="IPR001314">
    <property type="entry name" value="Peptidase_S1A"/>
</dbReference>
<accession>A0A1Z3N9Q8</accession>
<evidence type="ECO:0000256" key="1">
    <source>
        <dbReference type="ARBA" id="ARBA00007664"/>
    </source>
</evidence>
<reference evidence="5 6" key="1">
    <citation type="submission" date="2017-04" db="EMBL/GenBank/DDBJ databases">
        <title>Whole genome sequence of Bdellovibrio bacteriovorus strain SSB218315.</title>
        <authorList>
            <person name="Oyedara O."/>
            <person name="Rodriguez-Perez M.A."/>
        </authorList>
    </citation>
    <scope>NUCLEOTIDE SEQUENCE [LARGE SCALE GENOMIC DNA]</scope>
    <source>
        <strain evidence="5 6">SSB218315</strain>
    </source>
</reference>
<evidence type="ECO:0000256" key="3">
    <source>
        <dbReference type="SAM" id="SignalP"/>
    </source>
</evidence>
<dbReference type="GO" id="GO:0006508">
    <property type="term" value="P:proteolysis"/>
    <property type="evidence" value="ECO:0007669"/>
    <property type="project" value="InterPro"/>
</dbReference>
<dbReference type="AlphaFoldDB" id="A0A1Z3N9Q8"/>
<protein>
    <submittedName>
        <fullName evidence="5">Trypsin</fullName>
    </submittedName>
</protein>
<gene>
    <name evidence="5" type="ORF">B9G79_11800</name>
</gene>
<dbReference type="InterPro" id="IPR043504">
    <property type="entry name" value="Peptidase_S1_PA_chymotrypsin"/>
</dbReference>
<keyword evidence="2" id="KW-1015">Disulfide bond</keyword>
<proteinExistence type="inferred from homology"/>
<dbReference type="PROSITE" id="PS51257">
    <property type="entry name" value="PROKAR_LIPOPROTEIN"/>
    <property type="match status" value="1"/>
</dbReference>
<evidence type="ECO:0000313" key="6">
    <source>
        <dbReference type="Proteomes" id="UP000197003"/>
    </source>
</evidence>
<dbReference type="PANTHER" id="PTHR24276:SF98">
    <property type="entry name" value="FI18310P1-RELATED"/>
    <property type="match status" value="1"/>
</dbReference>
<dbReference type="Proteomes" id="UP000197003">
    <property type="component" value="Chromosome"/>
</dbReference>
<evidence type="ECO:0000313" key="5">
    <source>
        <dbReference type="EMBL" id="ASD64199.1"/>
    </source>
</evidence>
<feature type="domain" description="Peptidase S1" evidence="4">
    <location>
        <begin position="37"/>
        <end position="269"/>
    </location>
</feature>
<dbReference type="InterPro" id="IPR001254">
    <property type="entry name" value="Trypsin_dom"/>
</dbReference>
<comment type="similarity">
    <text evidence="1">Belongs to the peptidase S1 family.</text>
</comment>
<dbReference type="InterPro" id="IPR050430">
    <property type="entry name" value="Peptidase_S1"/>
</dbReference>
<dbReference type="SMART" id="SM00020">
    <property type="entry name" value="Tryp_SPc"/>
    <property type="match status" value="1"/>
</dbReference>
<sequence length="283" mass="30339">MLNSKLLLSSLLLLSLVACTKNEKTNSVEMNGQETSIIGGEKADATNPVTASTVSLIYNYQGIPYSICTGTLISKNLVLTAAHCLVDLQGAEIFVHMGEVLPTTIDETKLLRVAEYETHKDYHLVYDDNGFPVTGRNDVGLIKLLLDAPENAVPVPVLDESVELKAGETLLLAGYGLLNEIDNPTPATGLNFVRVPLAKLWESILVTDQNNAKGACSGDSGGPAYLETSKGLVVVGITRGPHDLAPDCRHFGEYTNATMFKTFILEEAAAMGADAPVFTTERQ</sequence>
<dbReference type="PROSITE" id="PS00134">
    <property type="entry name" value="TRYPSIN_HIS"/>
    <property type="match status" value="1"/>
</dbReference>
<evidence type="ECO:0000259" key="4">
    <source>
        <dbReference type="PROSITE" id="PS50240"/>
    </source>
</evidence>
<evidence type="ECO:0000256" key="2">
    <source>
        <dbReference type="ARBA" id="ARBA00023157"/>
    </source>
</evidence>
<dbReference type="PROSITE" id="PS50240">
    <property type="entry name" value="TRYPSIN_DOM"/>
    <property type="match status" value="1"/>
</dbReference>
<feature type="chain" id="PRO_5012057317" evidence="3">
    <location>
        <begin position="21"/>
        <end position="283"/>
    </location>
</feature>
<organism evidence="5 6">
    <name type="scientific">Bdellovibrio bacteriovorus</name>
    <dbReference type="NCBI Taxonomy" id="959"/>
    <lineage>
        <taxon>Bacteria</taxon>
        <taxon>Pseudomonadati</taxon>
        <taxon>Bdellovibrionota</taxon>
        <taxon>Bdellovibrionia</taxon>
        <taxon>Bdellovibrionales</taxon>
        <taxon>Pseudobdellovibrionaceae</taxon>
        <taxon>Bdellovibrio</taxon>
    </lineage>
</organism>
<keyword evidence="3" id="KW-0732">Signal</keyword>
<feature type="signal peptide" evidence="3">
    <location>
        <begin position="1"/>
        <end position="20"/>
    </location>
</feature>
<dbReference type="GO" id="GO:0004252">
    <property type="term" value="F:serine-type endopeptidase activity"/>
    <property type="evidence" value="ECO:0007669"/>
    <property type="project" value="InterPro"/>
</dbReference>
<dbReference type="OrthoDB" id="5290367at2"/>
<name>A0A1Z3N9Q8_BDEBC</name>
<dbReference type="InterPro" id="IPR009003">
    <property type="entry name" value="Peptidase_S1_PA"/>
</dbReference>
<dbReference type="PANTHER" id="PTHR24276">
    <property type="entry name" value="POLYSERASE-RELATED"/>
    <property type="match status" value="1"/>
</dbReference>
<dbReference type="PRINTS" id="PR00722">
    <property type="entry name" value="CHYMOTRYPSIN"/>
</dbReference>